<accession>A0ABR6WNR5</accession>
<dbReference type="RefSeq" id="WP_148605331.1">
    <property type="nucleotide sequence ID" value="NZ_RXYB01000020.1"/>
</dbReference>
<comment type="caution">
    <text evidence="1">The sequence shown here is derived from an EMBL/GenBank/DDBJ whole genome shotgun (WGS) entry which is preliminary data.</text>
</comment>
<protein>
    <submittedName>
        <fullName evidence="1">Uncharacterized protein</fullName>
    </submittedName>
</protein>
<evidence type="ECO:0000313" key="2">
    <source>
        <dbReference type="Proteomes" id="UP000653358"/>
    </source>
</evidence>
<evidence type="ECO:0000313" key="1">
    <source>
        <dbReference type="EMBL" id="MBC3798076.1"/>
    </source>
</evidence>
<keyword evidence="2" id="KW-1185">Reference proteome</keyword>
<name>A0ABR6WNR5_9FIRM</name>
<gene>
    <name evidence="1" type="ORF">GH807_13600</name>
</gene>
<sequence>MKFRKIKTSLALLVILILGLLPTGITTMEKNKTNLDFQGQEDPGILKLIAWKGTIVNAATGETIEINSEDDKQLVTQSGDSQLVYFNNATDAKDYYQEFVVSIPDNIVQSAHGTLISSPMTDENNGISVVLGIGFSMGDSGIYKVIRIDGVYVNWKITDPTVQLTDVQLGYRIMNGIGVENGAVNELKLWNLETDANAYETERIAPSPWFLRVKDFVHAKTIFSGNLTNENGESQSLVMELDYSNSY</sequence>
<reference evidence="1 2" key="1">
    <citation type="journal article" date="2020" name="mSystems">
        <title>Defining Genomic and Predicted Metabolic Features of the Acetobacterium Genus.</title>
        <authorList>
            <person name="Ross D.E."/>
            <person name="Marshall C.W."/>
            <person name="Gulliver D."/>
            <person name="May H.D."/>
            <person name="Norman R.S."/>
        </authorList>
    </citation>
    <scope>NUCLEOTIDE SEQUENCE [LARGE SCALE GENOMIC DNA]</scope>
    <source>
        <strain evidence="1 2">DSM 9173</strain>
    </source>
</reference>
<proteinExistence type="predicted"/>
<organism evidence="1 2">
    <name type="scientific">Acetobacterium tundrae</name>
    <dbReference type="NCBI Taxonomy" id="132932"/>
    <lineage>
        <taxon>Bacteria</taxon>
        <taxon>Bacillati</taxon>
        <taxon>Bacillota</taxon>
        <taxon>Clostridia</taxon>
        <taxon>Eubacteriales</taxon>
        <taxon>Eubacteriaceae</taxon>
        <taxon>Acetobacterium</taxon>
    </lineage>
</organism>
<dbReference type="Proteomes" id="UP000653358">
    <property type="component" value="Unassembled WGS sequence"/>
</dbReference>
<dbReference type="EMBL" id="WJBB01000020">
    <property type="protein sequence ID" value="MBC3798076.1"/>
    <property type="molecule type" value="Genomic_DNA"/>
</dbReference>